<feature type="region of interest" description="Disordered" evidence="7">
    <location>
        <begin position="316"/>
        <end position="338"/>
    </location>
</feature>
<dbReference type="OrthoDB" id="21085at2759"/>
<name>A0A8C5GA92_GOUWI</name>
<feature type="region of interest" description="Disordered" evidence="7">
    <location>
        <begin position="492"/>
        <end position="620"/>
    </location>
</feature>
<evidence type="ECO:0000313" key="11">
    <source>
        <dbReference type="Ensembl" id="ENSGWIP00000025604.1"/>
    </source>
</evidence>
<evidence type="ECO:0000256" key="3">
    <source>
        <dbReference type="ARBA" id="ARBA00022468"/>
    </source>
</evidence>
<feature type="domain" description="VPS9" evidence="10">
    <location>
        <begin position="758"/>
        <end position="898"/>
    </location>
</feature>
<feature type="domain" description="Ras-associating" evidence="9">
    <location>
        <begin position="933"/>
        <end position="1024"/>
    </location>
</feature>
<reference evidence="11" key="2">
    <citation type="submission" date="2025-08" db="UniProtKB">
        <authorList>
            <consortium name="Ensembl"/>
        </authorList>
    </citation>
    <scope>IDENTIFICATION</scope>
</reference>
<dbReference type="SMART" id="SM00167">
    <property type="entry name" value="VPS9"/>
    <property type="match status" value="1"/>
</dbReference>
<reference evidence="11" key="1">
    <citation type="submission" date="2020-06" db="EMBL/GenBank/DDBJ databases">
        <authorList>
            <consortium name="Wellcome Sanger Institute Data Sharing"/>
        </authorList>
    </citation>
    <scope>NUCLEOTIDE SEQUENCE [LARGE SCALE GENOMIC DNA]</scope>
</reference>
<dbReference type="Pfam" id="PF23268">
    <property type="entry name" value="RIN1"/>
    <property type="match status" value="1"/>
</dbReference>
<comment type="subcellular location">
    <subcellularLocation>
        <location evidence="1">Cytoplasm</location>
    </subcellularLocation>
</comment>
<dbReference type="InterPro" id="IPR045046">
    <property type="entry name" value="Vps9-like"/>
</dbReference>
<evidence type="ECO:0000256" key="1">
    <source>
        <dbReference type="ARBA" id="ARBA00004496"/>
    </source>
</evidence>
<dbReference type="GeneID" id="114476609"/>
<feature type="compositionally biased region" description="Polar residues" evidence="7">
    <location>
        <begin position="497"/>
        <end position="507"/>
    </location>
</feature>
<dbReference type="InterPro" id="IPR036860">
    <property type="entry name" value="SH2_dom_sf"/>
</dbReference>
<sequence length="1051" mass="117508">MPASIINQSCKQERMGSFFKLIESFALEIGSLRKEMGKKTESEEDNGKTDHLELSEEVGGLFLRSSPCAGTGAELARVRDSGYHSLHRRLSILDRLVHTHAVWLQLGLSHQEAARILTNQPMGTFVVRRSNSLKKKVVSLRMHNDSPVCVKDFPVKESQYTFSLEGSGLSFADLFRLVAFCSISRDVLPFTLKLPEAISSAETFAQLQEVAKLGAGFWDADWNERKKRFSLLTTPHISLPPSLSQRPVSLTAVPGCPQFQTRTPAEIDCYQSNGALCFINPLFIKVHQLDGTFLTATLHNPGTPKQGVREEIRDLDTGNTEAQRSCLESPPANCSDQNQETHFIAVSKLVLQDDNSSSENYRTHSEQVVPRSPPPRPPPPNFAPQRSVSPLQQQSMPEKIPLINSFKEDLKEKEKGGGLLSWLGSSFSISTSSSPPKRVGISYPISIPSLALPRSSLSHSPYKSKTSPSNLDDAQCHLAMEDQTIEKALNRAKLHGQNVTQTSSITTRKPEDLAVGQENDRKELRLSDISTDSSGSLDFSQLPSIFNSPPDPSPPTVTDHDKLPKSPLSYDMDMEGEEDDGEEEEEEPDNDVSFESDPDQDQDVTMVPPTHRTKRRSSASALVLRKALQGQLRKMSGVFNSLMTPEKRAIRRVLELSQNKASYFGCLVHDFISYMSEGSGTQAWQVYTSGLELLQSVRQFMTQMKIYLRQSSEMELPIESLISEDQIDQVLEKAMQKCVLKPLRQVVNTALQEFQLRSGTWQQLKDNLSLAKARQPQEMGVSAALHPDPVAIEKIKLKFQVICKMYSPEKKVIRLLRICKCIYNIMQNNSGRMYGADDFLPMLTYVLAQCDMPQLDNEILYMMELLDPSQHNGEGGYYLISAYGAMTLIKNFQEEQAARVLSSETKDTLRQWHSQWQRRRHTTQCCAPSIDDFQSYLRVVLQDLSNGCTAKTLQVGPFATVEEVCCLCALKFKVADSESYGLFLQTEGSSQQLAADTYPQKIKAELHSRPQSAPFYFVFRRVDSGSTITSINDLSVTLDPQGNPNNASEHP</sequence>
<dbReference type="Pfam" id="PF00788">
    <property type="entry name" value="RA"/>
    <property type="match status" value="1"/>
</dbReference>
<dbReference type="PROSITE" id="PS51205">
    <property type="entry name" value="VPS9"/>
    <property type="match status" value="1"/>
</dbReference>
<feature type="compositionally biased region" description="Polar residues" evidence="7">
    <location>
        <begin position="384"/>
        <end position="396"/>
    </location>
</feature>
<dbReference type="SUPFAM" id="SSF55550">
    <property type="entry name" value="SH2 domain"/>
    <property type="match status" value="1"/>
</dbReference>
<evidence type="ECO:0000259" key="10">
    <source>
        <dbReference type="PROSITE" id="PS51205"/>
    </source>
</evidence>
<dbReference type="GO" id="GO:0005085">
    <property type="term" value="F:guanyl-nucleotide exchange factor activity"/>
    <property type="evidence" value="ECO:0007669"/>
    <property type="project" value="InterPro"/>
</dbReference>
<dbReference type="InterPro" id="IPR000980">
    <property type="entry name" value="SH2"/>
</dbReference>
<feature type="domain" description="SH2" evidence="8">
    <location>
        <begin position="103"/>
        <end position="196"/>
    </location>
</feature>
<keyword evidence="3" id="KW-0343">GTPase activation</keyword>
<dbReference type="PANTHER" id="PTHR23101">
    <property type="entry name" value="RAB GDP/GTP EXCHANGE FACTOR"/>
    <property type="match status" value="1"/>
</dbReference>
<dbReference type="AlphaFoldDB" id="A0A8C5GA92"/>
<evidence type="ECO:0000256" key="4">
    <source>
        <dbReference type="ARBA" id="ARBA00022490"/>
    </source>
</evidence>
<evidence type="ECO:0000256" key="2">
    <source>
        <dbReference type="ARBA" id="ARBA00006919"/>
    </source>
</evidence>
<proteinExistence type="inferred from homology"/>
<keyword evidence="12" id="KW-1185">Reference proteome</keyword>
<dbReference type="SMART" id="SM00314">
    <property type="entry name" value="RA"/>
    <property type="match status" value="1"/>
</dbReference>
<accession>A0A8C5GA92</accession>
<dbReference type="GO" id="GO:0016192">
    <property type="term" value="P:vesicle-mediated transport"/>
    <property type="evidence" value="ECO:0007669"/>
    <property type="project" value="InterPro"/>
</dbReference>
<keyword evidence="5 6" id="KW-0727">SH2 domain</keyword>
<dbReference type="Gene3D" id="1.20.1050.80">
    <property type="entry name" value="VPS9 domain"/>
    <property type="match status" value="1"/>
</dbReference>
<dbReference type="CTD" id="100006622"/>
<dbReference type="GO" id="GO:0005096">
    <property type="term" value="F:GTPase activator activity"/>
    <property type="evidence" value="ECO:0007669"/>
    <property type="project" value="UniProtKB-KW"/>
</dbReference>
<comment type="similarity">
    <text evidence="2">Belongs to the RIN (Ras interaction/interference) family.</text>
</comment>
<dbReference type="SMART" id="SM00252">
    <property type="entry name" value="SH2"/>
    <property type="match status" value="1"/>
</dbReference>
<dbReference type="InterPro" id="IPR000159">
    <property type="entry name" value="RA_dom"/>
</dbReference>
<dbReference type="PROSITE" id="PS50001">
    <property type="entry name" value="SH2"/>
    <property type="match status" value="1"/>
</dbReference>
<dbReference type="SUPFAM" id="SSF109993">
    <property type="entry name" value="VPS9 domain"/>
    <property type="match status" value="1"/>
</dbReference>
<dbReference type="GO" id="GO:0005829">
    <property type="term" value="C:cytosol"/>
    <property type="evidence" value="ECO:0007669"/>
    <property type="project" value="TreeGrafter"/>
</dbReference>
<dbReference type="PANTHER" id="PTHR23101:SF51">
    <property type="entry name" value="RAS AND RAB INTERACTOR 2"/>
    <property type="match status" value="1"/>
</dbReference>
<dbReference type="FunFam" id="1.20.1050.80:FF:000002">
    <property type="entry name" value="Ras and Rab interactor 2"/>
    <property type="match status" value="1"/>
</dbReference>
<dbReference type="GO" id="GO:0031267">
    <property type="term" value="F:small GTPase binding"/>
    <property type="evidence" value="ECO:0007669"/>
    <property type="project" value="TreeGrafter"/>
</dbReference>
<dbReference type="RefSeq" id="XP_028324178.1">
    <property type="nucleotide sequence ID" value="XM_028468377.1"/>
</dbReference>
<dbReference type="PROSITE" id="PS50200">
    <property type="entry name" value="RA"/>
    <property type="match status" value="1"/>
</dbReference>
<dbReference type="InterPro" id="IPR003123">
    <property type="entry name" value="VPS9"/>
</dbReference>
<dbReference type="RefSeq" id="XP_028324179.1">
    <property type="nucleotide sequence ID" value="XM_028468378.1"/>
</dbReference>
<feature type="region of interest" description="Disordered" evidence="7">
    <location>
        <begin position="354"/>
        <end position="397"/>
    </location>
</feature>
<gene>
    <name evidence="11" type="primary">rin2a</name>
</gene>
<dbReference type="Ensembl" id="ENSGWIT00000027975.1">
    <property type="protein sequence ID" value="ENSGWIP00000025604.1"/>
    <property type="gene ID" value="ENSGWIG00000013484.1"/>
</dbReference>
<feature type="compositionally biased region" description="Acidic residues" evidence="7">
    <location>
        <begin position="572"/>
        <end position="602"/>
    </location>
</feature>
<dbReference type="GO" id="GO:0007165">
    <property type="term" value="P:signal transduction"/>
    <property type="evidence" value="ECO:0007669"/>
    <property type="project" value="InterPro"/>
</dbReference>
<feature type="compositionally biased region" description="Basic and acidic residues" evidence="7">
    <location>
        <begin position="508"/>
        <end position="526"/>
    </location>
</feature>
<protein>
    <submittedName>
        <fullName evidence="11">Ras and Rab interactor 2-like</fullName>
    </submittedName>
</protein>
<feature type="compositionally biased region" description="Pro residues" evidence="7">
    <location>
        <begin position="371"/>
        <end position="382"/>
    </location>
</feature>
<feature type="compositionally biased region" description="Polar residues" evidence="7">
    <location>
        <begin position="528"/>
        <end position="542"/>
    </location>
</feature>
<evidence type="ECO:0000259" key="8">
    <source>
        <dbReference type="PROSITE" id="PS50001"/>
    </source>
</evidence>
<evidence type="ECO:0000256" key="7">
    <source>
        <dbReference type="SAM" id="MobiDB-lite"/>
    </source>
</evidence>
<evidence type="ECO:0000313" key="12">
    <source>
        <dbReference type="Proteomes" id="UP000694680"/>
    </source>
</evidence>
<keyword evidence="4" id="KW-0963">Cytoplasm</keyword>
<dbReference type="Proteomes" id="UP000694680">
    <property type="component" value="Chromosome 15"/>
</dbReference>
<evidence type="ECO:0000259" key="9">
    <source>
        <dbReference type="PROSITE" id="PS50200"/>
    </source>
</evidence>
<evidence type="ECO:0000256" key="5">
    <source>
        <dbReference type="ARBA" id="ARBA00022999"/>
    </source>
</evidence>
<reference evidence="11" key="3">
    <citation type="submission" date="2025-09" db="UniProtKB">
        <authorList>
            <consortium name="Ensembl"/>
        </authorList>
    </citation>
    <scope>IDENTIFICATION</scope>
</reference>
<organism evidence="11 12">
    <name type="scientific">Gouania willdenowi</name>
    <name type="common">Blunt-snouted clingfish</name>
    <name type="synonym">Lepadogaster willdenowi</name>
    <dbReference type="NCBI Taxonomy" id="441366"/>
    <lineage>
        <taxon>Eukaryota</taxon>
        <taxon>Metazoa</taxon>
        <taxon>Chordata</taxon>
        <taxon>Craniata</taxon>
        <taxon>Vertebrata</taxon>
        <taxon>Euteleostomi</taxon>
        <taxon>Actinopterygii</taxon>
        <taxon>Neopterygii</taxon>
        <taxon>Teleostei</taxon>
        <taxon>Neoteleostei</taxon>
        <taxon>Acanthomorphata</taxon>
        <taxon>Ovalentaria</taxon>
        <taxon>Blenniimorphae</taxon>
        <taxon>Blenniiformes</taxon>
        <taxon>Gobiesocoidei</taxon>
        <taxon>Gobiesocidae</taxon>
        <taxon>Gobiesocinae</taxon>
        <taxon>Gouania</taxon>
    </lineage>
</organism>
<evidence type="ECO:0000256" key="6">
    <source>
        <dbReference type="PROSITE-ProRule" id="PRU00191"/>
    </source>
</evidence>
<dbReference type="InterPro" id="IPR037191">
    <property type="entry name" value="VPS9_dom_sf"/>
</dbReference>
<dbReference type="Gene3D" id="3.30.505.10">
    <property type="entry name" value="SH2 domain"/>
    <property type="match status" value="1"/>
</dbReference>
<dbReference type="GO" id="GO:0030139">
    <property type="term" value="C:endocytic vesicle"/>
    <property type="evidence" value="ECO:0007669"/>
    <property type="project" value="TreeGrafter"/>
</dbReference>
<dbReference type="Pfam" id="PF02204">
    <property type="entry name" value="VPS9"/>
    <property type="match status" value="1"/>
</dbReference>